<dbReference type="PANTHER" id="PTHR30487:SF0">
    <property type="entry name" value="PREPILIN LEADER PEPTIDASE_N-METHYLTRANSFERASE-RELATED"/>
    <property type="match status" value="1"/>
</dbReference>
<evidence type="ECO:0000313" key="4">
    <source>
        <dbReference type="EMBL" id="GAA4499385.1"/>
    </source>
</evidence>
<dbReference type="RefSeq" id="WP_345467054.1">
    <property type="nucleotide sequence ID" value="NZ_BAABHF010000024.1"/>
</dbReference>
<evidence type="ECO:0000313" key="5">
    <source>
        <dbReference type="Proteomes" id="UP001500503"/>
    </source>
</evidence>
<dbReference type="InterPro" id="IPR050882">
    <property type="entry name" value="Prepilin_peptidase/N-MTase"/>
</dbReference>
<dbReference type="Pfam" id="PF01478">
    <property type="entry name" value="Peptidase_A24"/>
    <property type="match status" value="1"/>
</dbReference>
<keyword evidence="2" id="KW-0472">Membrane</keyword>
<keyword evidence="5" id="KW-1185">Reference proteome</keyword>
<feature type="transmembrane region" description="Helical" evidence="2">
    <location>
        <begin position="86"/>
        <end position="104"/>
    </location>
</feature>
<dbReference type="InterPro" id="IPR000045">
    <property type="entry name" value="Prepilin_IV_endopep_pep"/>
</dbReference>
<evidence type="ECO:0000256" key="2">
    <source>
        <dbReference type="SAM" id="Phobius"/>
    </source>
</evidence>
<organism evidence="4 5">
    <name type="scientific">Actinoallomurus oryzae</name>
    <dbReference type="NCBI Taxonomy" id="502180"/>
    <lineage>
        <taxon>Bacteria</taxon>
        <taxon>Bacillati</taxon>
        <taxon>Actinomycetota</taxon>
        <taxon>Actinomycetes</taxon>
        <taxon>Streptosporangiales</taxon>
        <taxon>Thermomonosporaceae</taxon>
        <taxon>Actinoallomurus</taxon>
    </lineage>
</organism>
<dbReference type="Proteomes" id="UP001500503">
    <property type="component" value="Unassembled WGS sequence"/>
</dbReference>
<keyword evidence="2" id="KW-1133">Transmembrane helix</keyword>
<dbReference type="EMBL" id="BAABHF010000024">
    <property type="protein sequence ID" value="GAA4499385.1"/>
    <property type="molecule type" value="Genomic_DNA"/>
</dbReference>
<sequence>MDIWLVPLCALGGAIAGWLAAPLAERYFERPARWARPGVALTMAVTFGALAWRFAGRAELPAFLYLAAVGSLLAFVDVAVKRLPDPYTLPSYLIGPALLCVAVLTGGRPVRLGHAAIGLAVLWVLYAVQHLVAPGAIGWGDVKLSGVLGLYLGWLGAAAWWLGVLAGFVLGGLYAAALLITRRGSRKTEIPFGPFMLAGALAGILLTG</sequence>
<name>A0ABP8QBB7_9ACTN</name>
<feature type="transmembrane region" description="Helical" evidence="2">
    <location>
        <begin position="190"/>
        <end position="207"/>
    </location>
</feature>
<dbReference type="PANTHER" id="PTHR30487">
    <property type="entry name" value="TYPE 4 PREPILIN-LIKE PROTEINS LEADER PEPTIDE-PROCESSING ENZYME"/>
    <property type="match status" value="1"/>
</dbReference>
<feature type="transmembrane region" description="Helical" evidence="2">
    <location>
        <begin position="62"/>
        <end position="80"/>
    </location>
</feature>
<evidence type="ECO:0000256" key="1">
    <source>
        <dbReference type="ARBA" id="ARBA00005801"/>
    </source>
</evidence>
<dbReference type="Gene3D" id="1.20.120.1220">
    <property type="match status" value="1"/>
</dbReference>
<feature type="transmembrane region" description="Helical" evidence="2">
    <location>
        <begin position="116"/>
        <end position="139"/>
    </location>
</feature>
<feature type="transmembrane region" description="Helical" evidence="2">
    <location>
        <begin position="34"/>
        <end position="55"/>
    </location>
</feature>
<feature type="transmembrane region" description="Helical" evidence="2">
    <location>
        <begin position="151"/>
        <end position="178"/>
    </location>
</feature>
<accession>A0ABP8QBB7</accession>
<keyword evidence="2" id="KW-0812">Transmembrane</keyword>
<feature type="domain" description="Prepilin type IV endopeptidase peptidase" evidence="3">
    <location>
        <begin position="66"/>
        <end position="175"/>
    </location>
</feature>
<gene>
    <name evidence="4" type="ORF">GCM10023191_046190</name>
</gene>
<evidence type="ECO:0000259" key="3">
    <source>
        <dbReference type="Pfam" id="PF01478"/>
    </source>
</evidence>
<comment type="caution">
    <text evidence="4">The sequence shown here is derived from an EMBL/GenBank/DDBJ whole genome shotgun (WGS) entry which is preliminary data.</text>
</comment>
<comment type="similarity">
    <text evidence="1">Belongs to the peptidase A24 family.</text>
</comment>
<reference evidence="5" key="1">
    <citation type="journal article" date="2019" name="Int. J. Syst. Evol. Microbiol.">
        <title>The Global Catalogue of Microorganisms (GCM) 10K type strain sequencing project: providing services to taxonomists for standard genome sequencing and annotation.</title>
        <authorList>
            <consortium name="The Broad Institute Genomics Platform"/>
            <consortium name="The Broad Institute Genome Sequencing Center for Infectious Disease"/>
            <person name="Wu L."/>
            <person name="Ma J."/>
        </authorList>
    </citation>
    <scope>NUCLEOTIDE SEQUENCE [LARGE SCALE GENOMIC DNA]</scope>
    <source>
        <strain evidence="5">JCM 17933</strain>
    </source>
</reference>
<protein>
    <recommendedName>
        <fullName evidence="3">Prepilin type IV endopeptidase peptidase domain-containing protein</fullName>
    </recommendedName>
</protein>
<proteinExistence type="inferred from homology"/>